<dbReference type="EMBL" id="WSZK01000015">
    <property type="protein sequence ID" value="MWG34955.1"/>
    <property type="molecule type" value="Genomic_DNA"/>
</dbReference>
<feature type="region of interest" description="Disordered" evidence="1">
    <location>
        <begin position="160"/>
        <end position="187"/>
    </location>
</feature>
<dbReference type="InterPro" id="IPR055951">
    <property type="entry name" value="DUF7529"/>
</dbReference>
<sequence length="187" mass="19960">MDQPPEGDRERPIDRAAGHWEAVVDDMAATADRLREAGADVVELHPGDIVPRADIGGFDVLVPDAEFERLRETVADTALTATDVFRAEESGVTFAVAVLAASDGSAAVCCPLYYDRADETVQSLQRAARDGDPLRTFVRPLANEEAVVLQFDDADVFFEADATDETGESGEQTGSDGTDAPEADGDE</sequence>
<accession>A0A6B0GS87</accession>
<evidence type="ECO:0000313" key="3">
    <source>
        <dbReference type="Proteomes" id="UP000451471"/>
    </source>
</evidence>
<dbReference type="Proteomes" id="UP000451471">
    <property type="component" value="Unassembled WGS sequence"/>
</dbReference>
<dbReference type="OrthoDB" id="325206at2157"/>
<gene>
    <name evidence="2" type="ORF">GQS65_10730</name>
</gene>
<protein>
    <submittedName>
        <fullName evidence="2">Uncharacterized protein</fullName>
    </submittedName>
</protein>
<evidence type="ECO:0000256" key="1">
    <source>
        <dbReference type="SAM" id="MobiDB-lite"/>
    </source>
</evidence>
<comment type="caution">
    <text evidence="2">The sequence shown here is derived from an EMBL/GenBank/DDBJ whole genome shotgun (WGS) entry which is preliminary data.</text>
</comment>
<keyword evidence="3" id="KW-1185">Reference proteome</keyword>
<name>A0A6B0GS87_9EURY</name>
<dbReference type="RefSeq" id="WP_158204580.1">
    <property type="nucleotide sequence ID" value="NZ_WSZK01000015.1"/>
</dbReference>
<reference evidence="2 3" key="1">
    <citation type="submission" date="2019-12" db="EMBL/GenBank/DDBJ databases">
        <title>Halocatena pleomorpha gen. nov. sp. nov., an extremely halophilic archaeon of family Halobacteriaceae isolated from saltpan soil.</title>
        <authorList>
            <person name="Pal Y."/>
            <person name="Verma A."/>
            <person name="Krishnamurthi S."/>
            <person name="Kumar P."/>
        </authorList>
    </citation>
    <scope>NUCLEOTIDE SEQUENCE [LARGE SCALE GENOMIC DNA]</scope>
    <source>
        <strain evidence="2 3">JCM 16495</strain>
    </source>
</reference>
<dbReference type="Pfam" id="PF24373">
    <property type="entry name" value="DUF7529"/>
    <property type="match status" value="1"/>
</dbReference>
<organism evidence="2 3">
    <name type="scientific">Halomarina oriensis</name>
    <dbReference type="NCBI Taxonomy" id="671145"/>
    <lineage>
        <taxon>Archaea</taxon>
        <taxon>Methanobacteriati</taxon>
        <taxon>Methanobacteriota</taxon>
        <taxon>Stenosarchaea group</taxon>
        <taxon>Halobacteria</taxon>
        <taxon>Halobacteriales</taxon>
        <taxon>Natronomonadaceae</taxon>
        <taxon>Halomarina</taxon>
    </lineage>
</organism>
<dbReference type="AlphaFoldDB" id="A0A6B0GS87"/>
<proteinExistence type="predicted"/>
<evidence type="ECO:0000313" key="2">
    <source>
        <dbReference type="EMBL" id="MWG34955.1"/>
    </source>
</evidence>